<evidence type="ECO:0000256" key="2">
    <source>
        <dbReference type="ARBA" id="ARBA00022723"/>
    </source>
</evidence>
<dbReference type="EC" id="1.13.11.-" evidence="5"/>
<dbReference type="Pfam" id="PF03055">
    <property type="entry name" value="RPE65"/>
    <property type="match status" value="1"/>
</dbReference>
<keyword evidence="2 5" id="KW-0479">Metal-binding</keyword>
<evidence type="ECO:0000256" key="1">
    <source>
        <dbReference type="ARBA" id="ARBA00006787"/>
    </source>
</evidence>
<evidence type="ECO:0000256" key="4">
    <source>
        <dbReference type="ARBA" id="ARBA00023004"/>
    </source>
</evidence>
<comment type="cofactor">
    <cofactor evidence="5">
        <name>Fe(2+)</name>
        <dbReference type="ChEBI" id="CHEBI:29033"/>
    </cofactor>
    <text evidence="5">Binds 1 Fe(2+) ion per subunit.</text>
</comment>
<dbReference type="InterPro" id="IPR004294">
    <property type="entry name" value="Carotenoid_Oase"/>
</dbReference>
<protein>
    <recommendedName>
        <fullName evidence="5">Dioxygenase</fullName>
        <ecNumber evidence="5">1.13.11.-</ecNumber>
    </recommendedName>
</protein>
<accession>A0ABP8PBV9</accession>
<dbReference type="EMBL" id="BAABFB010000063">
    <property type="protein sequence ID" value="GAA4485373.1"/>
    <property type="molecule type" value="Genomic_DNA"/>
</dbReference>
<name>A0ABP8PBV9_9NOCA</name>
<evidence type="ECO:0000313" key="7">
    <source>
        <dbReference type="Proteomes" id="UP001501183"/>
    </source>
</evidence>
<keyword evidence="3 5" id="KW-0560">Oxidoreductase</keyword>
<dbReference type="PANTHER" id="PTHR10543">
    <property type="entry name" value="BETA-CAROTENE DIOXYGENASE"/>
    <property type="match status" value="1"/>
</dbReference>
<organism evidence="6 7">
    <name type="scientific">Rhodococcus olei</name>
    <dbReference type="NCBI Taxonomy" id="2161675"/>
    <lineage>
        <taxon>Bacteria</taxon>
        <taxon>Bacillati</taxon>
        <taxon>Actinomycetota</taxon>
        <taxon>Actinomycetes</taxon>
        <taxon>Mycobacteriales</taxon>
        <taxon>Nocardiaceae</taxon>
        <taxon>Rhodococcus</taxon>
    </lineage>
</organism>
<reference evidence="7" key="1">
    <citation type="journal article" date="2019" name="Int. J. Syst. Evol. Microbiol.">
        <title>The Global Catalogue of Microorganisms (GCM) 10K type strain sequencing project: providing services to taxonomists for standard genome sequencing and annotation.</title>
        <authorList>
            <consortium name="The Broad Institute Genomics Platform"/>
            <consortium name="The Broad Institute Genome Sequencing Center for Infectious Disease"/>
            <person name="Wu L."/>
            <person name="Ma J."/>
        </authorList>
    </citation>
    <scope>NUCLEOTIDE SEQUENCE [LARGE SCALE GENOMIC DNA]</scope>
    <source>
        <strain evidence="7">JCM 32206</strain>
    </source>
</reference>
<dbReference type="RefSeq" id="WP_345349173.1">
    <property type="nucleotide sequence ID" value="NZ_BAABFB010000063.1"/>
</dbReference>
<keyword evidence="4 5" id="KW-0408">Iron</keyword>
<dbReference type="PANTHER" id="PTHR10543:SF89">
    <property type="entry name" value="CAROTENOID 9,10(9',10')-CLEAVAGE DIOXYGENASE 1"/>
    <property type="match status" value="1"/>
</dbReference>
<comment type="similarity">
    <text evidence="1 5">Belongs to the carotenoid oxygenase family.</text>
</comment>
<sequence>MSAPTFPRPAPVDLAHHTHLTGLFAPQRDEVDVRDLEVTGELPTDLHGAYLRNGPNPRFDPIGTYVYPLDGDGMVHRVDIADGTVRYTNRFVRTPMVVAEERAGHAIWAGVTDPYTPGEDEVGPELAGTGRELPDINVVRHGGRLLAMAETTRPYRLDPDDLRTLGPDTCDGAMPVGSTAHPKVDPVTGDLVLFNYLLDAPYLTWSVVAADGSLSRPPTVVDGLDKPLMIHDMALTDRYVVLVLCPLVFDIAAAVTGGSILDWRPDDGTRVALIPRDGGPVRWASCDAFWVWHFAGARDLPDGRVQVDYAQWAYPGQFAAAATPNRGGLVRAVVDPDRGTVDRTVVHDRDIEFPRVDDRTLTRARGPLASIGKLGARDGRMDSLWFFDPDAGTEKHWDPGPLSVAEPVYLTGADHDYWGMLGTDRETLTSWFVVLPADDPASGPLARVRMPIRVPAGLHGAWLPA</sequence>
<proteinExistence type="inferred from homology"/>
<dbReference type="Proteomes" id="UP001501183">
    <property type="component" value="Unassembled WGS sequence"/>
</dbReference>
<comment type="caution">
    <text evidence="6">The sequence shown here is derived from an EMBL/GenBank/DDBJ whole genome shotgun (WGS) entry which is preliminary data.</text>
</comment>
<keyword evidence="7" id="KW-1185">Reference proteome</keyword>
<evidence type="ECO:0000256" key="3">
    <source>
        <dbReference type="ARBA" id="ARBA00023002"/>
    </source>
</evidence>
<evidence type="ECO:0000313" key="6">
    <source>
        <dbReference type="EMBL" id="GAA4485373.1"/>
    </source>
</evidence>
<dbReference type="SUPFAM" id="SSF69322">
    <property type="entry name" value="Tricorn protease domain 2"/>
    <property type="match status" value="1"/>
</dbReference>
<evidence type="ECO:0000256" key="5">
    <source>
        <dbReference type="RuleBase" id="RU364048"/>
    </source>
</evidence>
<gene>
    <name evidence="6" type="ORF">GCM10023094_40080</name>
</gene>
<keyword evidence="5" id="KW-0223">Dioxygenase</keyword>